<evidence type="ECO:0000256" key="15">
    <source>
        <dbReference type="ARBA" id="ARBA00049244"/>
    </source>
</evidence>
<dbReference type="InterPro" id="IPR001584">
    <property type="entry name" value="Integrase_cat-core"/>
</dbReference>
<dbReference type="GO" id="GO:0016787">
    <property type="term" value="F:hydrolase activity"/>
    <property type="evidence" value="ECO:0007669"/>
    <property type="project" value="UniProtKB-KW"/>
</dbReference>
<keyword evidence="11" id="KW-0239">DNA-directed DNA polymerase</keyword>
<dbReference type="PROSITE" id="PS50994">
    <property type="entry name" value="INTEGRASE"/>
    <property type="match status" value="1"/>
</dbReference>
<feature type="region of interest" description="Disordered" evidence="16">
    <location>
        <begin position="333"/>
        <end position="360"/>
    </location>
</feature>
<dbReference type="GO" id="GO:0006310">
    <property type="term" value="P:DNA recombination"/>
    <property type="evidence" value="ECO:0007669"/>
    <property type="project" value="UniProtKB-KW"/>
</dbReference>
<evidence type="ECO:0000256" key="7">
    <source>
        <dbReference type="ARBA" id="ARBA00022842"/>
    </source>
</evidence>
<dbReference type="GO" id="GO:0005634">
    <property type="term" value="C:nucleus"/>
    <property type="evidence" value="ECO:0007669"/>
    <property type="project" value="UniProtKB-ARBA"/>
</dbReference>
<comment type="catalytic activity">
    <reaction evidence="15">
        <text>DNA(n) + a 2'-deoxyribonucleoside 5'-triphosphate = DNA(n+1) + diphosphate</text>
        <dbReference type="Rhea" id="RHEA:22508"/>
        <dbReference type="Rhea" id="RHEA-COMP:17339"/>
        <dbReference type="Rhea" id="RHEA-COMP:17340"/>
        <dbReference type="ChEBI" id="CHEBI:33019"/>
        <dbReference type="ChEBI" id="CHEBI:61560"/>
        <dbReference type="ChEBI" id="CHEBI:173112"/>
        <dbReference type="EC" id="2.7.7.7"/>
    </reaction>
</comment>
<keyword evidence="11" id="KW-0808">Transferase</keyword>
<reference evidence="18" key="1">
    <citation type="submission" date="2021-03" db="EMBL/GenBank/DDBJ databases">
        <title>Draft genome sequence of rust myrtle Austropuccinia psidii MF-1, a brazilian biotype.</title>
        <authorList>
            <person name="Quecine M.C."/>
            <person name="Pachon D.M.R."/>
            <person name="Bonatelli M.L."/>
            <person name="Correr F.H."/>
            <person name="Franceschini L.M."/>
            <person name="Leite T.F."/>
            <person name="Margarido G.R.A."/>
            <person name="Almeida C.A."/>
            <person name="Ferrarezi J.A."/>
            <person name="Labate C.A."/>
        </authorList>
    </citation>
    <scope>NUCLEOTIDE SEQUENCE</scope>
    <source>
        <strain evidence="18">MF-1</strain>
    </source>
</reference>
<keyword evidence="8" id="KW-0694">RNA-binding</keyword>
<dbReference type="AlphaFoldDB" id="A0A9Q3E8H9"/>
<dbReference type="GO" id="GO:0003964">
    <property type="term" value="F:RNA-directed DNA polymerase activity"/>
    <property type="evidence" value="ECO:0007669"/>
    <property type="project" value="UniProtKB-KW"/>
</dbReference>
<evidence type="ECO:0000256" key="8">
    <source>
        <dbReference type="ARBA" id="ARBA00022884"/>
    </source>
</evidence>
<dbReference type="GO" id="GO:0003723">
    <property type="term" value="F:RNA binding"/>
    <property type="evidence" value="ECO:0007669"/>
    <property type="project" value="UniProtKB-KW"/>
</dbReference>
<evidence type="ECO:0000313" key="19">
    <source>
        <dbReference type="Proteomes" id="UP000765509"/>
    </source>
</evidence>
<protein>
    <recommendedName>
        <fullName evidence="17">Integrase catalytic domain-containing protein</fullName>
    </recommendedName>
</protein>
<keyword evidence="1" id="KW-0815">Transposition</keyword>
<keyword evidence="13" id="KW-0511">Multifunctional enzyme</keyword>
<dbReference type="GO" id="GO:0046872">
    <property type="term" value="F:metal ion binding"/>
    <property type="evidence" value="ECO:0007669"/>
    <property type="project" value="UniProtKB-KW"/>
</dbReference>
<keyword evidence="6" id="KW-0378">Hydrolase</keyword>
<dbReference type="EMBL" id="AVOT02025045">
    <property type="protein sequence ID" value="MBW0516093.1"/>
    <property type="molecule type" value="Genomic_DNA"/>
</dbReference>
<evidence type="ECO:0000313" key="18">
    <source>
        <dbReference type="EMBL" id="MBW0516093.1"/>
    </source>
</evidence>
<evidence type="ECO:0000256" key="14">
    <source>
        <dbReference type="ARBA" id="ARBA00048173"/>
    </source>
</evidence>
<evidence type="ECO:0000256" key="4">
    <source>
        <dbReference type="ARBA" id="ARBA00022723"/>
    </source>
</evidence>
<keyword evidence="19" id="KW-1185">Reference proteome</keyword>
<organism evidence="18 19">
    <name type="scientific">Austropuccinia psidii MF-1</name>
    <dbReference type="NCBI Taxonomy" id="1389203"/>
    <lineage>
        <taxon>Eukaryota</taxon>
        <taxon>Fungi</taxon>
        <taxon>Dikarya</taxon>
        <taxon>Basidiomycota</taxon>
        <taxon>Pucciniomycotina</taxon>
        <taxon>Pucciniomycetes</taxon>
        <taxon>Pucciniales</taxon>
        <taxon>Sphaerophragmiaceae</taxon>
        <taxon>Austropuccinia</taxon>
    </lineage>
</organism>
<dbReference type="Pfam" id="PF07727">
    <property type="entry name" value="RVT_2"/>
    <property type="match status" value="1"/>
</dbReference>
<evidence type="ECO:0000256" key="12">
    <source>
        <dbReference type="ARBA" id="ARBA00023172"/>
    </source>
</evidence>
<evidence type="ECO:0000256" key="11">
    <source>
        <dbReference type="ARBA" id="ARBA00022932"/>
    </source>
</evidence>
<evidence type="ECO:0000256" key="6">
    <source>
        <dbReference type="ARBA" id="ARBA00022801"/>
    </source>
</evidence>
<dbReference type="Proteomes" id="UP000765509">
    <property type="component" value="Unassembled WGS sequence"/>
</dbReference>
<dbReference type="GO" id="GO:0032196">
    <property type="term" value="P:transposition"/>
    <property type="evidence" value="ECO:0007669"/>
    <property type="project" value="UniProtKB-KW"/>
</dbReference>
<dbReference type="InterPro" id="IPR039537">
    <property type="entry name" value="Retrotran_Ty1/copia-like"/>
</dbReference>
<proteinExistence type="predicted"/>
<dbReference type="InterPro" id="IPR013103">
    <property type="entry name" value="RVT_2"/>
</dbReference>
<evidence type="ECO:0000256" key="9">
    <source>
        <dbReference type="ARBA" id="ARBA00022908"/>
    </source>
</evidence>
<keyword evidence="12" id="KW-0233">DNA recombination</keyword>
<evidence type="ECO:0000256" key="1">
    <source>
        <dbReference type="ARBA" id="ARBA00022578"/>
    </source>
</evidence>
<dbReference type="GO" id="GO:0003887">
    <property type="term" value="F:DNA-directed DNA polymerase activity"/>
    <property type="evidence" value="ECO:0007669"/>
    <property type="project" value="UniProtKB-KW"/>
</dbReference>
<evidence type="ECO:0000259" key="17">
    <source>
        <dbReference type="PROSITE" id="PS50994"/>
    </source>
</evidence>
<dbReference type="InterPro" id="IPR036397">
    <property type="entry name" value="RNaseH_sf"/>
</dbReference>
<dbReference type="InterPro" id="IPR012337">
    <property type="entry name" value="RNaseH-like_sf"/>
</dbReference>
<dbReference type="SUPFAM" id="SSF53098">
    <property type="entry name" value="Ribonuclease H-like"/>
    <property type="match status" value="1"/>
</dbReference>
<dbReference type="GO" id="GO:0015074">
    <property type="term" value="P:DNA integration"/>
    <property type="evidence" value="ECO:0007669"/>
    <property type="project" value="UniProtKB-KW"/>
</dbReference>
<evidence type="ECO:0000256" key="13">
    <source>
        <dbReference type="ARBA" id="ARBA00023268"/>
    </source>
</evidence>
<comment type="catalytic activity">
    <reaction evidence="14">
        <text>DNA(n) + a 2'-deoxyribonucleoside 5'-triphosphate = DNA(n+1) + diphosphate</text>
        <dbReference type="Rhea" id="RHEA:22508"/>
        <dbReference type="Rhea" id="RHEA-COMP:17339"/>
        <dbReference type="Rhea" id="RHEA-COMP:17340"/>
        <dbReference type="ChEBI" id="CHEBI:33019"/>
        <dbReference type="ChEBI" id="CHEBI:61560"/>
        <dbReference type="ChEBI" id="CHEBI:173112"/>
        <dbReference type="EC" id="2.7.7.49"/>
    </reaction>
</comment>
<keyword evidence="9" id="KW-0229">DNA integration</keyword>
<keyword evidence="3" id="KW-0540">Nuclease</keyword>
<keyword evidence="4" id="KW-0479">Metal-binding</keyword>
<evidence type="ECO:0000256" key="16">
    <source>
        <dbReference type="SAM" id="MobiDB-lite"/>
    </source>
</evidence>
<sequence>MFDNSISIHKDGKKFKITKENNLVLKGHILNNLMVSNFTNYAALLTTVLSETCWHSRLGHPSNQVLTLMGLPIFDKECCDVCATGKMTLKTFNSHFDKVEKSLDCLHLDLHTSFKFTRFLKYKLSALAEFVTVKNLIEITQGRKIRKIVSDRGGEFSNTEFKKLSNENGFIHVTSPPYTPQLNGFAKRANRAILEKACCLLLKANLPNHYWAEAINHATLLTNLIPTPSRENLSPFQLWTGNAPKIKSLRTFGCKVVFAVPKQRSPWKLSTTGETGMSIYLNMNFLRSKEDDLNYSENVLLVEEGEKSFYCEEGLIHKEASNNHNFANKALDSHNLAEEESERDLEDNEETGENERQRIKITGPRHLTSISSEIWKENILPYPRQPKALMASSDLNDQASYRQAIRSSNSNQKGTPHNERAECVGDCTYSKRHQVDRNNLGQLNSLCALNSFAASNNMRFEQLDIKSAFLNAPLDKEVFLTILQGLDLDRKALCLKLNKAIYVLRQAPRAWYNRLSNWLAATAFKAAVSNP</sequence>
<feature type="domain" description="Integrase catalytic" evidence="17">
    <location>
        <begin position="68"/>
        <end position="243"/>
    </location>
</feature>
<evidence type="ECO:0000256" key="2">
    <source>
        <dbReference type="ARBA" id="ARBA00022695"/>
    </source>
</evidence>
<keyword evidence="5" id="KW-0255">Endonuclease</keyword>
<comment type="caution">
    <text evidence="18">The sequence shown here is derived from an EMBL/GenBank/DDBJ whole genome shotgun (WGS) entry which is preliminary data.</text>
</comment>
<accession>A0A9Q3E8H9</accession>
<dbReference type="GO" id="GO:0004519">
    <property type="term" value="F:endonuclease activity"/>
    <property type="evidence" value="ECO:0007669"/>
    <property type="project" value="UniProtKB-KW"/>
</dbReference>
<gene>
    <name evidence="18" type="ORF">O181_055808</name>
</gene>
<feature type="compositionally biased region" description="Acidic residues" evidence="16">
    <location>
        <begin position="338"/>
        <end position="352"/>
    </location>
</feature>
<dbReference type="PANTHER" id="PTHR42648:SF11">
    <property type="entry name" value="TRANSPOSON TY4-P GAG-POL POLYPROTEIN"/>
    <property type="match status" value="1"/>
</dbReference>
<evidence type="ECO:0000256" key="3">
    <source>
        <dbReference type="ARBA" id="ARBA00022722"/>
    </source>
</evidence>
<evidence type="ECO:0000256" key="10">
    <source>
        <dbReference type="ARBA" id="ARBA00022918"/>
    </source>
</evidence>
<evidence type="ECO:0000256" key="5">
    <source>
        <dbReference type="ARBA" id="ARBA00022759"/>
    </source>
</evidence>
<keyword evidence="7" id="KW-0460">Magnesium</keyword>
<keyword evidence="2" id="KW-0548">Nucleotidyltransferase</keyword>
<name>A0A9Q3E8H9_9BASI</name>
<dbReference type="Gene3D" id="3.30.420.10">
    <property type="entry name" value="Ribonuclease H-like superfamily/Ribonuclease H"/>
    <property type="match status" value="1"/>
</dbReference>
<keyword evidence="10" id="KW-0695">RNA-directed DNA polymerase</keyword>
<dbReference type="PANTHER" id="PTHR42648">
    <property type="entry name" value="TRANSPOSASE, PUTATIVE-RELATED"/>
    <property type="match status" value="1"/>
</dbReference>